<dbReference type="SUPFAM" id="SSF63380">
    <property type="entry name" value="Riboflavin synthase domain-like"/>
    <property type="match status" value="1"/>
</dbReference>
<keyword evidence="11" id="KW-0813">Transport</keyword>
<keyword evidence="8" id="KW-0520">NAD</keyword>
<protein>
    <recommendedName>
        <fullName evidence="4">nitric oxide dioxygenase</fullName>
        <ecNumber evidence="4">1.14.12.17</ecNumber>
    </recommendedName>
</protein>
<gene>
    <name evidence="15" type="ORF">MTO99_15105</name>
</gene>
<dbReference type="PANTHER" id="PTHR47354:SF5">
    <property type="entry name" value="PROTEIN RFBI"/>
    <property type="match status" value="1"/>
</dbReference>
<dbReference type="SUPFAM" id="SSF52343">
    <property type="entry name" value="Ferredoxin reductase-like, C-terminal NADP-linked domain"/>
    <property type="match status" value="1"/>
</dbReference>
<feature type="compositionally biased region" description="Basic and acidic residues" evidence="12">
    <location>
        <begin position="379"/>
        <end position="402"/>
    </location>
</feature>
<evidence type="ECO:0000256" key="2">
    <source>
        <dbReference type="ARBA" id="ARBA00001974"/>
    </source>
</evidence>
<dbReference type="InterPro" id="IPR017938">
    <property type="entry name" value="Riboflavin_synthase-like_b-brl"/>
</dbReference>
<dbReference type="PANTHER" id="PTHR47354">
    <property type="entry name" value="NADH OXIDOREDUCTASE HCR"/>
    <property type="match status" value="1"/>
</dbReference>
<dbReference type="InterPro" id="IPR012292">
    <property type="entry name" value="Globin/Proto"/>
</dbReference>
<dbReference type="InterPro" id="IPR009050">
    <property type="entry name" value="Globin-like_sf"/>
</dbReference>
<evidence type="ECO:0000313" key="15">
    <source>
        <dbReference type="EMBL" id="UOE43489.1"/>
    </source>
</evidence>
<keyword evidence="6" id="KW-0521">NADP</keyword>
<dbReference type="InterPro" id="IPR050415">
    <property type="entry name" value="MRET"/>
</dbReference>
<keyword evidence="7" id="KW-0411">Iron-sulfur</keyword>
<comment type="cofactor">
    <cofactor evidence="1">
        <name>heme b</name>
        <dbReference type="ChEBI" id="CHEBI:60344"/>
    </cofactor>
</comment>
<evidence type="ECO:0000256" key="7">
    <source>
        <dbReference type="ARBA" id="ARBA00023014"/>
    </source>
</evidence>
<dbReference type="PRINTS" id="PR00410">
    <property type="entry name" value="PHEHYDRXLASE"/>
</dbReference>
<dbReference type="Pfam" id="PF00970">
    <property type="entry name" value="FAD_binding_6"/>
    <property type="match status" value="1"/>
</dbReference>
<dbReference type="InterPro" id="IPR000971">
    <property type="entry name" value="Globin"/>
</dbReference>
<proteinExistence type="inferred from homology"/>
<dbReference type="EMBL" id="CP094528">
    <property type="protein sequence ID" value="UOE43489.1"/>
    <property type="molecule type" value="Genomic_DNA"/>
</dbReference>
<dbReference type="InterPro" id="IPR001709">
    <property type="entry name" value="Flavoprot_Pyr_Nucl_cyt_Rdtase"/>
</dbReference>
<evidence type="ECO:0000256" key="8">
    <source>
        <dbReference type="ARBA" id="ARBA00023027"/>
    </source>
</evidence>
<keyword evidence="11" id="KW-0349">Heme</keyword>
<keyword evidence="11" id="KW-0408">Iron</keyword>
<dbReference type="Pfam" id="PF00042">
    <property type="entry name" value="Globin"/>
    <property type="match status" value="1"/>
</dbReference>
<dbReference type="Gene3D" id="1.10.490.10">
    <property type="entry name" value="Globins"/>
    <property type="match status" value="1"/>
</dbReference>
<dbReference type="CDD" id="cd06187">
    <property type="entry name" value="O2ase_reductase_like"/>
    <property type="match status" value="1"/>
</dbReference>
<comment type="similarity">
    <text evidence="3">In the C-terminal section; belongs to the flavoprotein pyridine nucleotide cytochrome reductase family.</text>
</comment>
<evidence type="ECO:0000256" key="9">
    <source>
        <dbReference type="ARBA" id="ARBA00048649"/>
    </source>
</evidence>
<dbReference type="Gene3D" id="3.40.50.80">
    <property type="entry name" value="Nucleotide-binding domain of ferredoxin-NADP reductase (FNR) module"/>
    <property type="match status" value="1"/>
</dbReference>
<evidence type="ECO:0000256" key="3">
    <source>
        <dbReference type="ARBA" id="ARBA00006401"/>
    </source>
</evidence>
<comment type="similarity">
    <text evidence="11">Belongs to the globin family.</text>
</comment>
<dbReference type="SUPFAM" id="SSF46458">
    <property type="entry name" value="Globin-like"/>
    <property type="match status" value="1"/>
</dbReference>
<evidence type="ECO:0000256" key="5">
    <source>
        <dbReference type="ARBA" id="ARBA00022714"/>
    </source>
</evidence>
<dbReference type="PRINTS" id="PR00371">
    <property type="entry name" value="FPNCR"/>
</dbReference>
<dbReference type="InterPro" id="IPR017927">
    <property type="entry name" value="FAD-bd_FR_type"/>
</dbReference>
<evidence type="ECO:0000256" key="12">
    <source>
        <dbReference type="SAM" id="MobiDB-lite"/>
    </source>
</evidence>
<dbReference type="CDD" id="cd19753">
    <property type="entry name" value="Mb-like_oxidoreductase"/>
    <property type="match status" value="1"/>
</dbReference>
<comment type="catalytic activity">
    <reaction evidence="9">
        <text>2 nitric oxide + NADH + 2 O2 = 2 nitrate + NAD(+) + H(+)</text>
        <dbReference type="Rhea" id="RHEA:19469"/>
        <dbReference type="ChEBI" id="CHEBI:15378"/>
        <dbReference type="ChEBI" id="CHEBI:15379"/>
        <dbReference type="ChEBI" id="CHEBI:16480"/>
        <dbReference type="ChEBI" id="CHEBI:17632"/>
        <dbReference type="ChEBI" id="CHEBI:57540"/>
        <dbReference type="ChEBI" id="CHEBI:57945"/>
        <dbReference type="EC" id="1.14.12.17"/>
    </reaction>
</comment>
<feature type="region of interest" description="Disordered" evidence="12">
    <location>
        <begin position="374"/>
        <end position="402"/>
    </location>
</feature>
<evidence type="ECO:0000256" key="11">
    <source>
        <dbReference type="RuleBase" id="RU000356"/>
    </source>
</evidence>
<dbReference type="PROSITE" id="PS51384">
    <property type="entry name" value="FAD_FR"/>
    <property type="match status" value="1"/>
</dbReference>
<dbReference type="InterPro" id="IPR008333">
    <property type="entry name" value="Cbr1-like_FAD-bd_dom"/>
</dbReference>
<accession>A0ABY4BWG3</accession>
<evidence type="ECO:0000259" key="14">
    <source>
        <dbReference type="PROSITE" id="PS51384"/>
    </source>
</evidence>
<name>A0ABY4BWG3_9MICO</name>
<comment type="cofactor">
    <cofactor evidence="2">
        <name>FAD</name>
        <dbReference type="ChEBI" id="CHEBI:57692"/>
    </cofactor>
</comment>
<evidence type="ECO:0000313" key="16">
    <source>
        <dbReference type="Proteomes" id="UP000832097"/>
    </source>
</evidence>
<sequence>MDTAALKETWALAETLGDEVPLYFYSHLFLSHPEVRSMFPVSMATQRDRLVGALGRIVSRVDQLDEVTGFIQQLGRDHRRFEAVAAHYDAVGVSLLATLQHFLGERWTPELAADWAAAYRVIATTMVQAAEESELTSPAAWSAEVIGVDRRSLDIGVIQVRPERALPFEPGQSIAVEVPTRERLWRYLSPANAPRTDGTIEFHVQLVPGGRVSGVLVRSLAVGDTIRLGAAVGQELTLAGDDRERDLLMVAGGTGLAPLRAHLQRIDEQWERTGKAPRVHLFHGTRVPWNLYEHQLLRNLTVRPWFSYTPVVSDDPSYPGRRGLVGDAAVEDGPWSGSLGLVCGSAKMVRHTVSRLQTAGIPSTDLRYEQFAALDEDSPSPHHDTQERQPDEAAVEKIGDLV</sequence>
<dbReference type="InterPro" id="IPR039261">
    <property type="entry name" value="FNR_nucleotide-bd"/>
</dbReference>
<dbReference type="PROSITE" id="PS01033">
    <property type="entry name" value="GLOBIN"/>
    <property type="match status" value="1"/>
</dbReference>
<comment type="catalytic activity">
    <reaction evidence="10">
        <text>2 nitric oxide + NADPH + 2 O2 = 2 nitrate + NADP(+) + H(+)</text>
        <dbReference type="Rhea" id="RHEA:19465"/>
        <dbReference type="ChEBI" id="CHEBI:15378"/>
        <dbReference type="ChEBI" id="CHEBI:15379"/>
        <dbReference type="ChEBI" id="CHEBI:16480"/>
        <dbReference type="ChEBI" id="CHEBI:17632"/>
        <dbReference type="ChEBI" id="CHEBI:57783"/>
        <dbReference type="ChEBI" id="CHEBI:58349"/>
        <dbReference type="EC" id="1.14.12.17"/>
    </reaction>
</comment>
<feature type="domain" description="Globin" evidence="13">
    <location>
        <begin position="1"/>
        <end position="131"/>
    </location>
</feature>
<dbReference type="Gene3D" id="2.40.30.10">
    <property type="entry name" value="Translation factors"/>
    <property type="match status" value="1"/>
</dbReference>
<keyword evidence="11" id="KW-0561">Oxygen transport</keyword>
<dbReference type="EC" id="1.14.12.17" evidence="4"/>
<keyword evidence="16" id="KW-1185">Reference proteome</keyword>
<evidence type="ECO:0000256" key="4">
    <source>
        <dbReference type="ARBA" id="ARBA00012229"/>
    </source>
</evidence>
<keyword evidence="5" id="KW-0001">2Fe-2S</keyword>
<organism evidence="15 16">
    <name type="scientific">Agromyces larvae</name>
    <dbReference type="NCBI Taxonomy" id="2929802"/>
    <lineage>
        <taxon>Bacteria</taxon>
        <taxon>Bacillati</taxon>
        <taxon>Actinomycetota</taxon>
        <taxon>Actinomycetes</taxon>
        <taxon>Micrococcales</taxon>
        <taxon>Microbacteriaceae</taxon>
        <taxon>Agromyces</taxon>
    </lineage>
</organism>
<evidence type="ECO:0000256" key="10">
    <source>
        <dbReference type="ARBA" id="ARBA00049433"/>
    </source>
</evidence>
<dbReference type="RefSeq" id="WP_243554519.1">
    <property type="nucleotide sequence ID" value="NZ_CP094528.1"/>
</dbReference>
<dbReference type="InterPro" id="IPR001433">
    <property type="entry name" value="OxRdtase_FAD/NAD-bd"/>
</dbReference>
<keyword evidence="11" id="KW-0479">Metal-binding</keyword>
<evidence type="ECO:0000256" key="1">
    <source>
        <dbReference type="ARBA" id="ARBA00001970"/>
    </source>
</evidence>
<evidence type="ECO:0000259" key="13">
    <source>
        <dbReference type="PROSITE" id="PS01033"/>
    </source>
</evidence>
<reference evidence="15 16" key="1">
    <citation type="submission" date="2022-03" db="EMBL/GenBank/DDBJ databases">
        <title>Mucilaginibacter sp. isolated from the gut of Protaetia brevitarsis seulensis larvae.</title>
        <authorList>
            <person name="Won M."/>
            <person name="Kim S.-J."/>
            <person name="Kwon S.-W."/>
        </authorList>
    </citation>
    <scope>NUCLEOTIDE SEQUENCE [LARGE SCALE GENOMIC DNA]</scope>
    <source>
        <strain evidence="15 16">CFWR-12</strain>
    </source>
</reference>
<feature type="domain" description="FAD-binding FR-type" evidence="14">
    <location>
        <begin position="138"/>
        <end position="239"/>
    </location>
</feature>
<dbReference type="Pfam" id="PF00175">
    <property type="entry name" value="NAD_binding_1"/>
    <property type="match status" value="1"/>
</dbReference>
<evidence type="ECO:0000256" key="6">
    <source>
        <dbReference type="ARBA" id="ARBA00022857"/>
    </source>
</evidence>
<dbReference type="Proteomes" id="UP000832097">
    <property type="component" value="Chromosome"/>
</dbReference>